<dbReference type="Gene3D" id="3.40.720.10">
    <property type="entry name" value="Alkaline Phosphatase, subunit A"/>
    <property type="match status" value="3"/>
</dbReference>
<keyword evidence="3" id="KW-1185">Reference proteome</keyword>
<name>A0A2U1LCB1_ARTAN</name>
<dbReference type="EMBL" id="PKPP01010209">
    <property type="protein sequence ID" value="PWA46606.1"/>
    <property type="molecule type" value="Genomic_DNA"/>
</dbReference>
<sequence length="632" mass="71511">MENRSFDHMLGWIKKTRPDIDGLTGNEFNQVNASDPGSQKVFVSQDAQANSMGVDGLNKTVMSGFDPVLLPSYTELVNEFGVFDRWFASVPASTQPNRFYVHSATSHGASSNVKKDLINGFPQKTIFDSLDENGLSFGIYYQNLPTTLFFKSLRKLKYVTKFHEYDLMFKYHAKKGKLPNYVVVEQRYFDINIFPANDDHPSHDVAIGQKFVKEKTRPDIDGLSGNEFNHVNASDPGSQKVFVSQDAQANSMGVDGLNKTVMSGFDPVLLPSYTELVNEFGVFDRWFASVPASTQPNRFYVHSATSHGASSNVKKDLINGFPQKTIFDSLDENGLSFGIYYQNLPTTLFFKSLRKLKYVTKFHEYDLMFKYHAKKGKLPNYVVVEQRYFDINIFPANDDHPSHDVAIGQKFVKEVYETLRASPQWEEMAFLITYDEHGGFYDHVATPLDNVPNPDGLIGPEPYYFGFDRLVIHEPNGPTPDSQYEHSSIPATVKKLFNLDSDFLTKRDAWAGTFESYFNIRDTPRDDCPEKLPEITASLRQRGPNEDMKLTEFQIELIQLASQLNGDHTLNSYPYIGEYMTVGEAHKYAHDAVTRFLEAGRAALKAGANESAIVTMKSALSSRSPQSQIERY</sequence>
<keyword evidence="1" id="KW-0378">Hydrolase</keyword>
<accession>A0A2U1LCB1</accession>
<dbReference type="PANTHER" id="PTHR31956:SF1">
    <property type="entry name" value="NON-SPECIFIC PHOSPHOLIPASE C1"/>
    <property type="match status" value="1"/>
</dbReference>
<protein>
    <submittedName>
        <fullName evidence="2">Non-specific phospholipase C1</fullName>
    </submittedName>
</protein>
<evidence type="ECO:0000256" key="1">
    <source>
        <dbReference type="ARBA" id="ARBA00022801"/>
    </source>
</evidence>
<dbReference type="InterPro" id="IPR007312">
    <property type="entry name" value="Phosphoesterase"/>
</dbReference>
<proteinExistence type="predicted"/>
<dbReference type="PANTHER" id="PTHR31956">
    <property type="entry name" value="NON-SPECIFIC PHOSPHOLIPASE C4-RELATED"/>
    <property type="match status" value="1"/>
</dbReference>
<dbReference type="GO" id="GO:0042578">
    <property type="term" value="F:phosphoric ester hydrolase activity"/>
    <property type="evidence" value="ECO:0007669"/>
    <property type="project" value="UniProtKB-ARBA"/>
</dbReference>
<organism evidence="2 3">
    <name type="scientific">Artemisia annua</name>
    <name type="common">Sweet wormwood</name>
    <dbReference type="NCBI Taxonomy" id="35608"/>
    <lineage>
        <taxon>Eukaryota</taxon>
        <taxon>Viridiplantae</taxon>
        <taxon>Streptophyta</taxon>
        <taxon>Embryophyta</taxon>
        <taxon>Tracheophyta</taxon>
        <taxon>Spermatophyta</taxon>
        <taxon>Magnoliopsida</taxon>
        <taxon>eudicotyledons</taxon>
        <taxon>Gunneridae</taxon>
        <taxon>Pentapetalae</taxon>
        <taxon>asterids</taxon>
        <taxon>campanulids</taxon>
        <taxon>Asterales</taxon>
        <taxon>Asteraceae</taxon>
        <taxon>Asteroideae</taxon>
        <taxon>Anthemideae</taxon>
        <taxon>Artemisiinae</taxon>
        <taxon>Artemisia</taxon>
    </lineage>
</organism>
<dbReference type="Pfam" id="PF04185">
    <property type="entry name" value="Phosphoesterase"/>
    <property type="match status" value="2"/>
</dbReference>
<dbReference type="AlphaFoldDB" id="A0A2U1LCB1"/>
<gene>
    <name evidence="2" type="ORF">CTI12_AA507000</name>
</gene>
<evidence type="ECO:0000313" key="3">
    <source>
        <dbReference type="Proteomes" id="UP000245207"/>
    </source>
</evidence>
<dbReference type="GO" id="GO:0009395">
    <property type="term" value="P:phospholipid catabolic process"/>
    <property type="evidence" value="ECO:0007669"/>
    <property type="project" value="TreeGrafter"/>
</dbReference>
<dbReference type="OrthoDB" id="5135119at2759"/>
<evidence type="ECO:0000313" key="2">
    <source>
        <dbReference type="EMBL" id="PWA46606.1"/>
    </source>
</evidence>
<dbReference type="STRING" id="35608.A0A2U1LCB1"/>
<reference evidence="2 3" key="1">
    <citation type="journal article" date="2018" name="Mol. Plant">
        <title>The genome of Artemisia annua provides insight into the evolution of Asteraceae family and artemisinin biosynthesis.</title>
        <authorList>
            <person name="Shen Q."/>
            <person name="Zhang L."/>
            <person name="Liao Z."/>
            <person name="Wang S."/>
            <person name="Yan T."/>
            <person name="Shi P."/>
            <person name="Liu M."/>
            <person name="Fu X."/>
            <person name="Pan Q."/>
            <person name="Wang Y."/>
            <person name="Lv Z."/>
            <person name="Lu X."/>
            <person name="Zhang F."/>
            <person name="Jiang W."/>
            <person name="Ma Y."/>
            <person name="Chen M."/>
            <person name="Hao X."/>
            <person name="Li L."/>
            <person name="Tang Y."/>
            <person name="Lv G."/>
            <person name="Zhou Y."/>
            <person name="Sun X."/>
            <person name="Brodelius P.E."/>
            <person name="Rose J.K.C."/>
            <person name="Tang K."/>
        </authorList>
    </citation>
    <scope>NUCLEOTIDE SEQUENCE [LARGE SCALE GENOMIC DNA]</scope>
    <source>
        <strain evidence="3">cv. Huhao1</strain>
        <tissue evidence="2">Leaf</tissue>
    </source>
</reference>
<dbReference type="Proteomes" id="UP000245207">
    <property type="component" value="Unassembled WGS sequence"/>
</dbReference>
<comment type="caution">
    <text evidence="2">The sequence shown here is derived from an EMBL/GenBank/DDBJ whole genome shotgun (WGS) entry which is preliminary data.</text>
</comment>
<dbReference type="InterPro" id="IPR017850">
    <property type="entry name" value="Alkaline_phosphatase_core_sf"/>
</dbReference>